<protein>
    <submittedName>
        <fullName evidence="2">ORF6N domain-containing protein</fullName>
    </submittedName>
</protein>
<evidence type="ECO:0000313" key="3">
    <source>
        <dbReference type="Proteomes" id="UP000592294"/>
    </source>
</evidence>
<keyword evidence="3" id="KW-1185">Reference proteome</keyword>
<feature type="domain" description="KilA-N DNA-binding" evidence="1">
    <location>
        <begin position="12"/>
        <end position="99"/>
    </location>
</feature>
<evidence type="ECO:0000259" key="1">
    <source>
        <dbReference type="Pfam" id="PF10543"/>
    </source>
</evidence>
<reference evidence="2 3" key="1">
    <citation type="submission" date="2020-06" db="EMBL/GenBank/DDBJ databases">
        <title>Whole-genome sequence of Allochromatium humboldtianum DSM 21881, type strain.</title>
        <authorList>
            <person name="Kyndt J.A."/>
            <person name="Meyer T.E."/>
        </authorList>
    </citation>
    <scope>NUCLEOTIDE SEQUENCE [LARGE SCALE GENOMIC DNA]</scope>
    <source>
        <strain evidence="2 3">DSM 21881</strain>
    </source>
</reference>
<dbReference type="InterPro" id="IPR018873">
    <property type="entry name" value="KilA-N_DNA-bd_domain"/>
</dbReference>
<name>A0A850RQU6_9GAMM</name>
<dbReference type="Pfam" id="PF10543">
    <property type="entry name" value="ORF6N"/>
    <property type="match status" value="1"/>
</dbReference>
<dbReference type="RefSeq" id="WP_176977981.1">
    <property type="nucleotide sequence ID" value="NZ_JABZEO010000018.1"/>
</dbReference>
<evidence type="ECO:0000313" key="2">
    <source>
        <dbReference type="EMBL" id="NVZ11283.1"/>
    </source>
</evidence>
<organism evidence="2 3">
    <name type="scientific">Allochromatium humboldtianum</name>
    <dbReference type="NCBI Taxonomy" id="504901"/>
    <lineage>
        <taxon>Bacteria</taxon>
        <taxon>Pseudomonadati</taxon>
        <taxon>Pseudomonadota</taxon>
        <taxon>Gammaproteobacteria</taxon>
        <taxon>Chromatiales</taxon>
        <taxon>Chromatiaceae</taxon>
        <taxon>Allochromatium</taxon>
    </lineage>
</organism>
<dbReference type="EMBL" id="JABZEO010000018">
    <property type="protein sequence ID" value="NVZ11283.1"/>
    <property type="molecule type" value="Genomic_DNA"/>
</dbReference>
<gene>
    <name evidence="2" type="ORF">HW932_18695</name>
</gene>
<comment type="caution">
    <text evidence="2">The sequence shown here is derived from an EMBL/GenBank/DDBJ whole genome shotgun (WGS) entry which is preliminary data.</text>
</comment>
<dbReference type="AlphaFoldDB" id="A0A850RQU6"/>
<accession>A0A850RQU6</accession>
<proteinExistence type="predicted"/>
<sequence length="278" mass="31274">MQTAITPENLPVIAYQNVRVITTEQLAQLYGTDVKNIQMNYANNKDRFVSEKHFFRLEGEDLKDFKRLGMPNDIGYPSLKFTSRLTLWTERGASRHAKMLDTDEAWEVFGRLEEAYFRPRETPTEQAISDPALAAIVKAIVEVDKIKQTQTLMLAQQTALSEQTKSIESRLAQVELQHRNGVPQGYVSKKHAHHLYGRGLADGIFHAALGASQVPTKPYIHTTDDGHQVPTIAYLEHEIEPAIEQFLADSIQCTAHMCASPVLGGRRFRYQKLGALAA</sequence>
<dbReference type="Proteomes" id="UP000592294">
    <property type="component" value="Unassembled WGS sequence"/>
</dbReference>